<proteinExistence type="predicted"/>
<dbReference type="SUPFAM" id="SSF141868">
    <property type="entry name" value="EAL domain-like"/>
    <property type="match status" value="1"/>
</dbReference>
<dbReference type="InterPro" id="IPR043128">
    <property type="entry name" value="Rev_trsase/Diguanyl_cyclase"/>
</dbReference>
<evidence type="ECO:0000313" key="8">
    <source>
        <dbReference type="Proteomes" id="UP000198981"/>
    </source>
</evidence>
<dbReference type="SMART" id="SM00267">
    <property type="entry name" value="GGDEF"/>
    <property type="match status" value="1"/>
</dbReference>
<dbReference type="NCBIfam" id="TIGR00254">
    <property type="entry name" value="GGDEF"/>
    <property type="match status" value="1"/>
</dbReference>
<dbReference type="CDD" id="cd01948">
    <property type="entry name" value="EAL"/>
    <property type="match status" value="1"/>
</dbReference>
<dbReference type="CDD" id="cd01949">
    <property type="entry name" value="GGDEF"/>
    <property type="match status" value="1"/>
</dbReference>
<dbReference type="PANTHER" id="PTHR44757:SF2">
    <property type="entry name" value="BIOFILM ARCHITECTURE MAINTENANCE PROTEIN MBAA"/>
    <property type="match status" value="1"/>
</dbReference>
<dbReference type="InterPro" id="IPR052155">
    <property type="entry name" value="Biofilm_reg_signaling"/>
</dbReference>
<dbReference type="PROSITE" id="PS50883">
    <property type="entry name" value="EAL"/>
    <property type="match status" value="1"/>
</dbReference>
<dbReference type="PROSITE" id="PS50885">
    <property type="entry name" value="HAMP"/>
    <property type="match status" value="1"/>
</dbReference>
<keyword evidence="2 3" id="KW-1133">Transmembrane helix</keyword>
<gene>
    <name evidence="7" type="ORF">SAMN03159343_3976</name>
</gene>
<sequence>MPRAARTRPPSRTRRGVPLWAYLTALVGVPLLGVLVLSSVIIDTRRAEAASAVRAEAAVQVTALVDEARRTVENEAVWALLLWAMDSPATIEAIGLPVTQVSAQRPLVAGLQSDYRAATDDALTALGDRRPDLAGTVRADLATLRRVGEARTTGLHGLYLDYVSLSDQLMAVERRTATDAGAGGTPAATRAAIADAQLVAGYAQAASRQMPLYLGSMIDQEAGSLIGSRLGWETGWLAYTDARAQLADLTDPSIADRWQRFAVTPAVQGLDSSLDPAATPPGAVPTVAQVVTLVLQRTTRDTDTAALSGAAFQRAQLLAEEDADAATVRSTTTLVLAGGLAALAALGAALLARTIGRSLGRLAAQAAEVSQGSLVEVEARGPREVRTVGAALGTAVGSLRRIQDQARAVAEGDLTNVLLEEPLPGPLGTVVHASVQRIVSSVRQREELQSALAHQAAHDPLTDLPNRAQALALTTAALNRGRRSGEKTGLLFVDLDGFKAVNDGYGHACGDEVLREVARRLRGQLRGGDVVCRLGGDEFVVLVEPVDAEADLVELADRLISVVSHPITALGHRVGIGASIGVAVSRDAGVDADALLAEADTAAYRAKARGRGRAEVFDDALREQLSAQAELERAIAAGLRDGEFEVHYQPVVHVGSADVAGYEALVRWNRPGHGMVPPDQFIPIAETTRLVCDLDRWVLGQATRQLAAWRAAAAGRADAVTMAVNLSGRHLTDRRVVADVAAALADAGLPADRLVLEVTETVLVDDPVAAEHLAAIRGLGVSVAIDDFGTGYTSIGQLRSLPVDTLKIDRSFVASTEPGHDQLVALMIRAAHTFGLTVVAEGVEDLAQLGRLQDERCDHAQGWWFSRPLPADRAGELLLGPVAVPAVG</sequence>
<dbReference type="GO" id="GO:0007165">
    <property type="term" value="P:signal transduction"/>
    <property type="evidence" value="ECO:0007669"/>
    <property type="project" value="InterPro"/>
</dbReference>
<feature type="domain" description="HAMP" evidence="5">
    <location>
        <begin position="353"/>
        <end position="404"/>
    </location>
</feature>
<dbReference type="Pfam" id="PF00672">
    <property type="entry name" value="HAMP"/>
    <property type="match status" value="1"/>
</dbReference>
<evidence type="ECO:0000256" key="3">
    <source>
        <dbReference type="SAM" id="Phobius"/>
    </source>
</evidence>
<evidence type="ECO:0000256" key="1">
    <source>
        <dbReference type="ARBA" id="ARBA00022692"/>
    </source>
</evidence>
<dbReference type="PROSITE" id="PS50887">
    <property type="entry name" value="GGDEF"/>
    <property type="match status" value="1"/>
</dbReference>
<dbReference type="AlphaFoldDB" id="A0A1G4Z1V9"/>
<dbReference type="Pfam" id="PF00563">
    <property type="entry name" value="EAL"/>
    <property type="match status" value="1"/>
</dbReference>
<accession>A0A1G4Z1V9</accession>
<dbReference type="SMART" id="SM00052">
    <property type="entry name" value="EAL"/>
    <property type="match status" value="1"/>
</dbReference>
<evidence type="ECO:0000259" key="4">
    <source>
        <dbReference type="PROSITE" id="PS50883"/>
    </source>
</evidence>
<dbReference type="SUPFAM" id="SSF55073">
    <property type="entry name" value="Nucleotide cyclase"/>
    <property type="match status" value="1"/>
</dbReference>
<dbReference type="Gene3D" id="3.30.70.270">
    <property type="match status" value="1"/>
</dbReference>
<keyword evidence="3" id="KW-0472">Membrane</keyword>
<feature type="transmembrane region" description="Helical" evidence="3">
    <location>
        <begin position="334"/>
        <end position="352"/>
    </location>
</feature>
<feature type="domain" description="EAL" evidence="4">
    <location>
        <begin position="628"/>
        <end position="882"/>
    </location>
</feature>
<dbReference type="InterPro" id="IPR001633">
    <property type="entry name" value="EAL_dom"/>
</dbReference>
<name>A0A1G4Z1V9_9ACTN</name>
<dbReference type="Gene3D" id="3.20.20.450">
    <property type="entry name" value="EAL domain"/>
    <property type="match status" value="1"/>
</dbReference>
<dbReference type="PANTHER" id="PTHR44757">
    <property type="entry name" value="DIGUANYLATE CYCLASE DGCP"/>
    <property type="match status" value="1"/>
</dbReference>
<dbReference type="Pfam" id="PF00990">
    <property type="entry name" value="GGDEF"/>
    <property type="match status" value="1"/>
</dbReference>
<dbReference type="EMBL" id="FMUH01000008">
    <property type="protein sequence ID" value="SCX59636.1"/>
    <property type="molecule type" value="Genomic_DNA"/>
</dbReference>
<dbReference type="InterPro" id="IPR029787">
    <property type="entry name" value="Nucleotide_cyclase"/>
</dbReference>
<dbReference type="Gene3D" id="6.10.340.10">
    <property type="match status" value="1"/>
</dbReference>
<dbReference type="Proteomes" id="UP000198981">
    <property type="component" value="Unassembled WGS sequence"/>
</dbReference>
<dbReference type="InterPro" id="IPR035919">
    <property type="entry name" value="EAL_sf"/>
</dbReference>
<keyword evidence="1 3" id="KW-0812">Transmembrane</keyword>
<protein>
    <submittedName>
        <fullName evidence="7">Diguanylate cyclase (GGDEF) domain-containing protein</fullName>
    </submittedName>
</protein>
<evidence type="ECO:0000259" key="6">
    <source>
        <dbReference type="PROSITE" id="PS50887"/>
    </source>
</evidence>
<evidence type="ECO:0000259" key="5">
    <source>
        <dbReference type="PROSITE" id="PS50885"/>
    </source>
</evidence>
<evidence type="ECO:0000256" key="2">
    <source>
        <dbReference type="ARBA" id="ARBA00022989"/>
    </source>
</evidence>
<keyword evidence="8" id="KW-1185">Reference proteome</keyword>
<dbReference type="InterPro" id="IPR000160">
    <property type="entry name" value="GGDEF_dom"/>
</dbReference>
<feature type="domain" description="GGDEF" evidence="6">
    <location>
        <begin position="486"/>
        <end position="619"/>
    </location>
</feature>
<dbReference type="STRING" id="1960309.SAMN03159343_3976"/>
<dbReference type="InterPro" id="IPR003660">
    <property type="entry name" value="HAMP_dom"/>
</dbReference>
<organism evidence="7 8">
    <name type="scientific">Klenkia marina</name>
    <dbReference type="NCBI Taxonomy" id="1960309"/>
    <lineage>
        <taxon>Bacteria</taxon>
        <taxon>Bacillati</taxon>
        <taxon>Actinomycetota</taxon>
        <taxon>Actinomycetes</taxon>
        <taxon>Geodermatophilales</taxon>
        <taxon>Geodermatophilaceae</taxon>
        <taxon>Klenkia</taxon>
    </lineage>
</organism>
<dbReference type="RefSeq" id="WP_165839458.1">
    <property type="nucleotide sequence ID" value="NZ_FMUH01000008.1"/>
</dbReference>
<dbReference type="GO" id="GO:0016020">
    <property type="term" value="C:membrane"/>
    <property type="evidence" value="ECO:0007669"/>
    <property type="project" value="InterPro"/>
</dbReference>
<reference evidence="8" key="1">
    <citation type="submission" date="2016-10" db="EMBL/GenBank/DDBJ databases">
        <authorList>
            <person name="Varghese N."/>
            <person name="Submissions S."/>
        </authorList>
    </citation>
    <scope>NUCLEOTIDE SEQUENCE [LARGE SCALE GENOMIC DNA]</scope>
    <source>
        <strain evidence="8">DSM 45722</strain>
    </source>
</reference>
<evidence type="ECO:0000313" key="7">
    <source>
        <dbReference type="EMBL" id="SCX59636.1"/>
    </source>
</evidence>
<feature type="transmembrane region" description="Helical" evidence="3">
    <location>
        <begin position="20"/>
        <end position="42"/>
    </location>
</feature>